<evidence type="ECO:0000313" key="1">
    <source>
        <dbReference type="EMBL" id="MCP2165626.1"/>
    </source>
</evidence>
<keyword evidence="2" id="KW-1185">Reference proteome</keyword>
<proteinExistence type="predicted"/>
<name>A0AAE3GC86_9PSEU</name>
<organism evidence="1 2">
    <name type="scientific">Goodfellowiella coeruleoviolacea</name>
    <dbReference type="NCBI Taxonomy" id="334858"/>
    <lineage>
        <taxon>Bacteria</taxon>
        <taxon>Bacillati</taxon>
        <taxon>Actinomycetota</taxon>
        <taxon>Actinomycetes</taxon>
        <taxon>Pseudonocardiales</taxon>
        <taxon>Pseudonocardiaceae</taxon>
        <taxon>Goodfellowiella</taxon>
    </lineage>
</organism>
<evidence type="ECO:0000313" key="2">
    <source>
        <dbReference type="Proteomes" id="UP001206128"/>
    </source>
</evidence>
<protein>
    <submittedName>
        <fullName evidence="1">Uncharacterized protein</fullName>
    </submittedName>
</protein>
<reference evidence="1" key="1">
    <citation type="submission" date="2022-06" db="EMBL/GenBank/DDBJ databases">
        <title>Genomic Encyclopedia of Archaeal and Bacterial Type Strains, Phase II (KMG-II): from individual species to whole genera.</title>
        <authorList>
            <person name="Goeker M."/>
        </authorList>
    </citation>
    <scope>NUCLEOTIDE SEQUENCE</scope>
    <source>
        <strain evidence="1">DSM 43935</strain>
    </source>
</reference>
<dbReference type="EMBL" id="JAMTCK010000005">
    <property type="protein sequence ID" value="MCP2165626.1"/>
    <property type="molecule type" value="Genomic_DNA"/>
</dbReference>
<dbReference type="AlphaFoldDB" id="A0AAE3GC86"/>
<dbReference type="RefSeq" id="WP_253770610.1">
    <property type="nucleotide sequence ID" value="NZ_JAMTCK010000005.1"/>
</dbReference>
<sequence>MAEAITDRQVVAVLRPFVRATGPVLDAVREAGPVRLRRRALPAVAERAPVRRRGRWARLARRLVAVRAPGTARWAAMDPAERTDWWINRVGRLTALVASVPNLGGALAARLPVRPVVGAAGQGLLLCAIAGEYGCTAPADRVRLLAWVLFGRRISPELAAGGQGTTSELDGPDGVGAEARRAAELTEELTASRRAHGRATLAALGRTVWRLGRALWALEGELDKRPRGRFYHEALGMLPVAGVLGGYLGERSALRRARRAALKWIRAERRALPSPVR</sequence>
<gene>
    <name evidence="1" type="ORF">LX83_002484</name>
</gene>
<accession>A0AAE3GC86</accession>
<dbReference type="Proteomes" id="UP001206128">
    <property type="component" value="Unassembled WGS sequence"/>
</dbReference>
<comment type="caution">
    <text evidence="1">The sequence shown here is derived from an EMBL/GenBank/DDBJ whole genome shotgun (WGS) entry which is preliminary data.</text>
</comment>